<gene>
    <name evidence="2" type="ORF">D3226_13625</name>
</gene>
<sequence>MALGAHAVAGEEQDRTLSLILAAPVSRAGYVLARATAILVLVCAGGVLLWGAAALFHAALALAIGAATGRKTAAAGAAVAVMVLGWLGSSLLPLWHAGAANWIPWHWCNGSSPLVNGVDVGQIALSVGGAIALTGAGVLGFRTRELRLSVATGVLTRLQAPPGIRLLLRAAGSFAATFPAAIAALFGGGDLATPAGFLHLEIFGLLAPAAVILVGVVAASAGLAGEEQHRRMSLLLAQPFSRARAYWTVGAAAAVNVALVGVALGLGCWVGIAVSGVGISSAHLVIACALLILLGWWFAALALFSAAATGRTARATWIPTGFALLSYFGSTLLSAAGEDRWGWWQPLWLAVGTAILALLGQPLIARRDIRIGA</sequence>
<keyword evidence="1" id="KW-1133">Transmembrane helix</keyword>
<keyword evidence="3" id="KW-1185">Reference proteome</keyword>
<evidence type="ECO:0000256" key="1">
    <source>
        <dbReference type="SAM" id="Phobius"/>
    </source>
</evidence>
<reference evidence="2 3" key="1">
    <citation type="submission" date="2018-09" db="EMBL/GenBank/DDBJ databases">
        <title>Comparative genomics of Leucobacter spp.</title>
        <authorList>
            <person name="Reis A.C."/>
            <person name="Kolvenbach B.A."/>
            <person name="Corvini P.F.X."/>
            <person name="Nunes O.C."/>
        </authorList>
    </citation>
    <scope>NUCLEOTIDE SEQUENCE [LARGE SCALE GENOMIC DNA]</scope>
    <source>
        <strain evidence="2 3">L-1</strain>
    </source>
</reference>
<feature type="transmembrane region" description="Helical" evidence="1">
    <location>
        <begin position="316"/>
        <end position="337"/>
    </location>
</feature>
<name>A0ABS1SS55_9MICO</name>
<keyword evidence="1" id="KW-0472">Membrane</keyword>
<feature type="transmembrane region" description="Helical" evidence="1">
    <location>
        <begin position="202"/>
        <end position="224"/>
    </location>
</feature>
<feature type="transmembrane region" description="Helical" evidence="1">
    <location>
        <begin position="37"/>
        <end position="62"/>
    </location>
</feature>
<feature type="transmembrane region" description="Helical" evidence="1">
    <location>
        <begin position="284"/>
        <end position="304"/>
    </location>
</feature>
<organism evidence="2 3">
    <name type="scientific">Leucobacter chromiireducens subsp. chromiireducens</name>
    <dbReference type="NCBI Taxonomy" id="660067"/>
    <lineage>
        <taxon>Bacteria</taxon>
        <taxon>Bacillati</taxon>
        <taxon>Actinomycetota</taxon>
        <taxon>Actinomycetes</taxon>
        <taxon>Micrococcales</taxon>
        <taxon>Microbacteriaceae</taxon>
        <taxon>Leucobacter</taxon>
    </lineage>
</organism>
<dbReference type="Proteomes" id="UP001646141">
    <property type="component" value="Unassembled WGS sequence"/>
</dbReference>
<protein>
    <recommendedName>
        <fullName evidence="4">ABC-2 type transport system permease protein</fullName>
    </recommendedName>
</protein>
<feature type="transmembrane region" description="Helical" evidence="1">
    <location>
        <begin position="245"/>
        <end position="272"/>
    </location>
</feature>
<evidence type="ECO:0000313" key="3">
    <source>
        <dbReference type="Proteomes" id="UP001646141"/>
    </source>
</evidence>
<evidence type="ECO:0000313" key="2">
    <source>
        <dbReference type="EMBL" id="MBL3690982.1"/>
    </source>
</evidence>
<feature type="transmembrane region" description="Helical" evidence="1">
    <location>
        <begin position="120"/>
        <end position="141"/>
    </location>
</feature>
<keyword evidence="1" id="KW-0812">Transmembrane</keyword>
<feature type="transmembrane region" description="Helical" evidence="1">
    <location>
        <begin position="343"/>
        <end position="364"/>
    </location>
</feature>
<proteinExistence type="predicted"/>
<dbReference type="EMBL" id="QYAD01000005">
    <property type="protein sequence ID" value="MBL3690982.1"/>
    <property type="molecule type" value="Genomic_DNA"/>
</dbReference>
<dbReference type="PANTHER" id="PTHR37305">
    <property type="entry name" value="INTEGRAL MEMBRANE PROTEIN-RELATED"/>
    <property type="match status" value="1"/>
</dbReference>
<accession>A0ABS1SS55</accession>
<feature type="transmembrane region" description="Helical" evidence="1">
    <location>
        <begin position="74"/>
        <end position="95"/>
    </location>
</feature>
<evidence type="ECO:0008006" key="4">
    <source>
        <dbReference type="Google" id="ProtNLM"/>
    </source>
</evidence>
<feature type="transmembrane region" description="Helical" evidence="1">
    <location>
        <begin position="166"/>
        <end position="187"/>
    </location>
</feature>
<comment type="caution">
    <text evidence="2">The sequence shown here is derived from an EMBL/GenBank/DDBJ whole genome shotgun (WGS) entry which is preliminary data.</text>
</comment>
<dbReference type="PANTHER" id="PTHR37305:SF1">
    <property type="entry name" value="MEMBRANE PROTEIN"/>
    <property type="match status" value="1"/>
</dbReference>